<dbReference type="PANTHER" id="PTHR30283">
    <property type="entry name" value="PEROXIDE STRESS RESPONSE PROTEIN YAAA"/>
    <property type="match status" value="1"/>
</dbReference>
<dbReference type="EMBL" id="JANKAS010000002">
    <property type="protein sequence ID" value="MCR1897881.1"/>
    <property type="molecule type" value="Genomic_DNA"/>
</dbReference>
<proteinExistence type="inferred from homology"/>
<gene>
    <name evidence="2" type="primary">yaaA</name>
    <name evidence="2" type="ORF">NSA47_02625</name>
</gene>
<reference evidence="2" key="1">
    <citation type="submission" date="2022-07" db="EMBL/GenBank/DDBJ databases">
        <title>Enhanced cultured diversity of the mouse gut microbiota enables custom-made synthetic communities.</title>
        <authorList>
            <person name="Afrizal A."/>
        </authorList>
    </citation>
    <scope>NUCLEOTIDE SEQUENCE</scope>
    <source>
        <strain evidence="2">DSM 28593</strain>
    </source>
</reference>
<dbReference type="InterPro" id="IPR005583">
    <property type="entry name" value="YaaA"/>
</dbReference>
<comment type="caution">
    <text evidence="2">The sequence shown here is derived from an EMBL/GenBank/DDBJ whole genome shotgun (WGS) entry which is preliminary data.</text>
</comment>
<protein>
    <recommendedName>
        <fullName evidence="1">UPF0246 protein NSA47_02625</fullName>
    </recommendedName>
</protein>
<comment type="similarity">
    <text evidence="1">Belongs to the UPF0246 family.</text>
</comment>
<dbReference type="RefSeq" id="WP_257529338.1">
    <property type="nucleotide sequence ID" value="NZ_JANKAS010000002.1"/>
</dbReference>
<evidence type="ECO:0000313" key="3">
    <source>
        <dbReference type="Proteomes" id="UP001205748"/>
    </source>
</evidence>
<sequence length="246" mass="28959">MIAIISPAKNMRQASLQGLKTSTPDYIENTKQLVEILKKYNPWELESLLKINPDLALEAFENFQQWDADKKGVAALLAYHGLQYKNINPEDFTIEDFRFADEHIRILSGLYGKIKPTHGILPYRLEMQTKLMIQGENLYGFWGDRLYRDLFKHNLPVINLASKEYSKAIERYLKPHDQFITIEFKVYRKEKLRTIATSAKMARGQMIRYIVKNRLECLSQLKNFNWNGYEFISGLSYENKYVFVQK</sequence>
<keyword evidence="3" id="KW-1185">Reference proteome</keyword>
<dbReference type="GO" id="GO:0005829">
    <property type="term" value="C:cytosol"/>
    <property type="evidence" value="ECO:0007669"/>
    <property type="project" value="TreeGrafter"/>
</dbReference>
<dbReference type="NCBIfam" id="NF002543">
    <property type="entry name" value="PRK02101.1-4"/>
    <property type="match status" value="1"/>
</dbReference>
<organism evidence="2 3">
    <name type="scientific">Irregularibacter muris</name>
    <dbReference type="NCBI Taxonomy" id="1796619"/>
    <lineage>
        <taxon>Bacteria</taxon>
        <taxon>Bacillati</taxon>
        <taxon>Bacillota</taxon>
        <taxon>Clostridia</taxon>
        <taxon>Eubacteriales</taxon>
        <taxon>Eubacteriaceae</taxon>
        <taxon>Irregularibacter</taxon>
    </lineage>
</organism>
<name>A0AAE3HDB5_9FIRM</name>
<evidence type="ECO:0000313" key="2">
    <source>
        <dbReference type="EMBL" id="MCR1897881.1"/>
    </source>
</evidence>
<dbReference type="PANTHER" id="PTHR30283:SF4">
    <property type="entry name" value="PEROXIDE STRESS RESISTANCE PROTEIN YAAA"/>
    <property type="match status" value="1"/>
</dbReference>
<dbReference type="Proteomes" id="UP001205748">
    <property type="component" value="Unassembled WGS sequence"/>
</dbReference>
<dbReference type="GO" id="GO:0033194">
    <property type="term" value="P:response to hydroperoxide"/>
    <property type="evidence" value="ECO:0007669"/>
    <property type="project" value="TreeGrafter"/>
</dbReference>
<accession>A0AAE3HDB5</accession>
<dbReference type="AlphaFoldDB" id="A0AAE3HDB5"/>
<evidence type="ECO:0000256" key="1">
    <source>
        <dbReference type="HAMAP-Rule" id="MF_00652"/>
    </source>
</evidence>
<dbReference type="Pfam" id="PF03883">
    <property type="entry name" value="H2O2_YaaD"/>
    <property type="match status" value="1"/>
</dbReference>
<dbReference type="HAMAP" id="MF_00652">
    <property type="entry name" value="UPF0246"/>
    <property type="match status" value="1"/>
</dbReference>